<dbReference type="GO" id="GO:0008270">
    <property type="term" value="F:zinc ion binding"/>
    <property type="evidence" value="ECO:0007669"/>
    <property type="project" value="UniProtKB-KW"/>
</dbReference>
<name>A0A9P8VGB1_9PEZI</name>
<dbReference type="GO" id="GO:0016787">
    <property type="term" value="F:hydrolase activity"/>
    <property type="evidence" value="ECO:0007669"/>
    <property type="project" value="UniProtKB-KW"/>
</dbReference>
<feature type="compositionally biased region" description="Acidic residues" evidence="10">
    <location>
        <begin position="1578"/>
        <end position="1592"/>
    </location>
</feature>
<dbReference type="GO" id="GO:0008168">
    <property type="term" value="F:methyltransferase activity"/>
    <property type="evidence" value="ECO:0007669"/>
    <property type="project" value="UniProtKB-KW"/>
</dbReference>
<feature type="compositionally biased region" description="Low complexity" evidence="10">
    <location>
        <begin position="1517"/>
        <end position="1532"/>
    </location>
</feature>
<dbReference type="GO" id="GO:0005634">
    <property type="term" value="C:nucleus"/>
    <property type="evidence" value="ECO:0007669"/>
    <property type="project" value="TreeGrafter"/>
</dbReference>
<comment type="caution">
    <text evidence="12">The sequence shown here is derived from an EMBL/GenBank/DDBJ whole genome shotgun (WGS) entry which is preliminary data.</text>
</comment>
<evidence type="ECO:0000256" key="7">
    <source>
        <dbReference type="ARBA" id="ARBA00022833"/>
    </source>
</evidence>
<keyword evidence="2" id="KW-0808">Transferase</keyword>
<evidence type="ECO:0000256" key="2">
    <source>
        <dbReference type="ARBA" id="ARBA00022679"/>
    </source>
</evidence>
<dbReference type="InterPro" id="IPR001525">
    <property type="entry name" value="C5_MeTfrase"/>
</dbReference>
<feature type="compositionally biased region" description="Acidic residues" evidence="10">
    <location>
        <begin position="1663"/>
        <end position="1677"/>
    </location>
</feature>
<dbReference type="GO" id="GO:0008094">
    <property type="term" value="F:ATP-dependent activity, acting on DNA"/>
    <property type="evidence" value="ECO:0007669"/>
    <property type="project" value="TreeGrafter"/>
</dbReference>
<feature type="region of interest" description="Disordered" evidence="10">
    <location>
        <begin position="2465"/>
        <end position="2521"/>
    </location>
</feature>
<dbReference type="Pfam" id="PF00176">
    <property type="entry name" value="SNF2-rel_dom"/>
    <property type="match status" value="1"/>
</dbReference>
<organism evidence="12 13">
    <name type="scientific">Plectosphaerella plurivora</name>
    <dbReference type="NCBI Taxonomy" id="936078"/>
    <lineage>
        <taxon>Eukaryota</taxon>
        <taxon>Fungi</taxon>
        <taxon>Dikarya</taxon>
        <taxon>Ascomycota</taxon>
        <taxon>Pezizomycotina</taxon>
        <taxon>Sordariomycetes</taxon>
        <taxon>Hypocreomycetidae</taxon>
        <taxon>Glomerellales</taxon>
        <taxon>Plectosphaerellaceae</taxon>
        <taxon>Plectosphaerella</taxon>
    </lineage>
</organism>
<evidence type="ECO:0000256" key="6">
    <source>
        <dbReference type="ARBA" id="ARBA00022801"/>
    </source>
</evidence>
<keyword evidence="6" id="KW-0378">Hydrolase</keyword>
<keyword evidence="1" id="KW-0489">Methyltransferase</keyword>
<keyword evidence="5 9" id="KW-0863">Zinc-finger</keyword>
<dbReference type="InterPro" id="IPR001841">
    <property type="entry name" value="Znf_RING"/>
</dbReference>
<feature type="compositionally biased region" description="Acidic residues" evidence="10">
    <location>
        <begin position="2504"/>
        <end position="2513"/>
    </location>
</feature>
<evidence type="ECO:0000256" key="10">
    <source>
        <dbReference type="SAM" id="MobiDB-lite"/>
    </source>
</evidence>
<dbReference type="SMART" id="SM00487">
    <property type="entry name" value="DEXDc"/>
    <property type="match status" value="1"/>
</dbReference>
<feature type="region of interest" description="Disordered" evidence="10">
    <location>
        <begin position="1"/>
        <end position="29"/>
    </location>
</feature>
<dbReference type="SUPFAM" id="SSF53335">
    <property type="entry name" value="S-adenosyl-L-methionine-dependent methyltransferases"/>
    <property type="match status" value="1"/>
</dbReference>
<feature type="compositionally biased region" description="Basic and acidic residues" evidence="10">
    <location>
        <begin position="1432"/>
        <end position="1447"/>
    </location>
</feature>
<dbReference type="InterPro" id="IPR017907">
    <property type="entry name" value="Znf_RING_CS"/>
</dbReference>
<dbReference type="GO" id="GO:0032259">
    <property type="term" value="P:methylation"/>
    <property type="evidence" value="ECO:0007669"/>
    <property type="project" value="UniProtKB-KW"/>
</dbReference>
<dbReference type="EMBL" id="JAGSXJ010000006">
    <property type="protein sequence ID" value="KAH6690636.1"/>
    <property type="molecule type" value="Genomic_DNA"/>
</dbReference>
<evidence type="ECO:0000256" key="5">
    <source>
        <dbReference type="ARBA" id="ARBA00022771"/>
    </source>
</evidence>
<keyword evidence="3" id="KW-0479">Metal-binding</keyword>
<reference evidence="12" key="1">
    <citation type="journal article" date="2021" name="Nat. Commun.">
        <title>Genetic determinants of endophytism in the Arabidopsis root mycobiome.</title>
        <authorList>
            <person name="Mesny F."/>
            <person name="Miyauchi S."/>
            <person name="Thiergart T."/>
            <person name="Pickel B."/>
            <person name="Atanasova L."/>
            <person name="Karlsson M."/>
            <person name="Huettel B."/>
            <person name="Barry K.W."/>
            <person name="Haridas S."/>
            <person name="Chen C."/>
            <person name="Bauer D."/>
            <person name="Andreopoulos W."/>
            <person name="Pangilinan J."/>
            <person name="LaButti K."/>
            <person name="Riley R."/>
            <person name="Lipzen A."/>
            <person name="Clum A."/>
            <person name="Drula E."/>
            <person name="Henrissat B."/>
            <person name="Kohler A."/>
            <person name="Grigoriev I.V."/>
            <person name="Martin F.M."/>
            <person name="Hacquard S."/>
        </authorList>
    </citation>
    <scope>NUCLEOTIDE SEQUENCE</scope>
    <source>
        <strain evidence="12">MPI-SDFR-AT-0117</strain>
    </source>
</reference>
<dbReference type="PANTHER" id="PTHR45626">
    <property type="entry name" value="TRANSCRIPTION TERMINATION FACTOR 2-RELATED"/>
    <property type="match status" value="1"/>
</dbReference>
<feature type="compositionally biased region" description="Basic residues" evidence="10">
    <location>
        <begin position="1682"/>
        <end position="1692"/>
    </location>
</feature>
<feature type="compositionally biased region" description="Low complexity" evidence="10">
    <location>
        <begin position="1455"/>
        <end position="1492"/>
    </location>
</feature>
<feature type="region of interest" description="Disordered" evidence="10">
    <location>
        <begin position="1415"/>
        <end position="1532"/>
    </location>
</feature>
<feature type="compositionally biased region" description="Acidic residues" evidence="10">
    <location>
        <begin position="1598"/>
        <end position="1620"/>
    </location>
</feature>
<feature type="region of interest" description="Disordered" evidence="10">
    <location>
        <begin position="1575"/>
        <end position="1698"/>
    </location>
</feature>
<sequence length="2595" mass="289228">MESDDDNPGRSTRQGRPDPNKDCIDPKVPIDKPRDAFTAIHLRAMELGLKELSDNGGVTLTIGTMCSGTDAPILALREFQDAALADGNDTLFHIIHAFSVEIEAIKQGFIETNSKPVGEIFRDVVEVSDPDKTQATTAHGTLAPIPEAPDILVAGTSCVDFSGQNNQRAKILQDSELEKVFQSRSDKSAAMDPKGPRDDVKIKDIIARLREAMMDDKTGESTTTFVSVLTYLFYKRPKMVILENVVGAPWTQFSKHWLPLVGYQAGFVMVNSKNFLVPQTRQRGYLFAVDHRRYGKSSQKILDSWSGLMDRKWFKETLNLEAYLLDISDPKVLAVRSLRERQVAENITRDAEARMCSYEHAKARTAEGLGDSNPYTMRDARGNQTFREGAWDSALIASGTRIMDLLDIMHLRALNKKFDLTHKVATADVSQNVYRTKPKYGAVNCILPDGQNFILGDGRFISGTEALGLQGVPMDRVSTSVETQNQLHDLAGNAMTTTVVGTALLMALISEQKAVRSNDALEELGLQPISGEVPLQDRLFSMTLSKRNRPRTITSDIIEDKDTTFSTSKFDPKILDILRRLHPLIRRYCICRGYRKQNPGINLKVCSVCDEVRCESCAGNPKHVLYDHTVHATIPAEHVPMILRGLLPGRLLLHGMRVADAERWVNASLVANKFRFQDGSQERYLDRVAQFVCGAFSDLHYMDDISLEDEVTINFRSNRSTIRLVIGAHRLTWLIFSREDLVVSVFENEDEEENVLGVVSRLQPMARCEINYSTRNRSIIPQPHEFQLHMPGTSKITLDLAPGNGHMEIDIANWWKSGFYDLSFIEGGYAFSSECSTPLGLLYSLHTPSGNRKAFLYLDSHPTRPEEGRWIIATTIAKQCSSTHRQIICTFPKDFEMPQEGDKAVSVECVVDGCWVRLNKPEMGMAVEWHPENEWVAPVGDLYRHFPDVQQRPVGLLHFNLQVEDLRYDDPVFKYIWDCRNPPFRAANPRKDTNRSWIRVPETYQMNALALVKHALHLITRSPTTDEWYVDVADVSNFQALDKDSQLPQAYHRWIPLPKGHKGANTFNDPDSIMASKEKYASRPLPIEIDVRLDIADHEHVLDFRISFNPTALAHQAWMALPHDGFERGIRRQATHESRLGVRVDVRVKPACLKTLRPFTNVFHMKRPKLEKDAFGSKPRSFAKTGHTLYPAQQRTLEWMLSKENVGEKFMEQEIVEHNISSSDMRIVAFAKTANRARGGVLGHDVGFGKTIVTLALIDRKSEGTMRQLSIDERISWTGQRHIHLKGTLILCPPQIVKQWKSEAHKFLGRSWNVLTISKESEIDKAELEAADIIILNSNILCKPSYLRDFTRMTGGPPKVAHDKLTDRAFNDLYRRSLDRLGAMHEAHTKNPHADIDQMVTSYFQGDEKTLADITARSVPESTRAGAKKARKDQAAAEKAAADKNTEMDTEEEVTTQPTVTKTTTTKRIIIKKNTSASSAAGPGPATATSRGGKARKLRIAKGTTPASTGRPKPMNTTTTAKATTTVTETSTHLKATTAGKAVAVAAETLNTNATVQPRRSSRNQGRALPSMAAVFGSDDEDDDTFMGEPGDDTYMAEPEDDADQDVPMDATDDDEDASDPETGRGPAPIAPMHVTEETEDEAESEPESHQRYHKKPVPTVSDESEDEDEDESESESDAPKRTAKRAARRTTTKLPNTPRNVIAAGKLLQLYSFARVVLDEFSYENTAISTFFTNVIANAKWILSGTPPLGNLKQVCSIGSLLNIHVARTEPLVPDYFPLVTEGPVMDAYTQAEKFRSYGEPMSTNFALERHEQALKFLIHKLQRRETNTSHIEVKEEIVVVNMDPTTTLVYALLQQALYDAKWDIDDGDLSEDMSNLITAMLKSAYGKDSVKKASQVREHLRVSWKKAVQTLLIQASSNLSLFSKTFNGGLVDTLGHEPEAKDFLAHLIDLKTQELDDHKKRLKSHFDALMYCTVRAKESLTWRKPHVPKKFGKVWYEKQVEKNDDYTGHFNALIERLFAKDPKTKSDPSMLSKKENWTDPTQWQITASEHSPADWYLLKKTDFDEMPADEYDRVKDQAEKWRQNLPQRSTLSTATVAGIIAVIAAHRRANPEDVAAKCGLIDSSPTKFFQDKLKSSDFQYGSKLYPFRPHKELAYKERSATIDQAVTQRQMLLQTVNVGIAKFVAVSRSLSLLTRLADLSAKDPSSGLCDVCDGTGEDDELEIFVTCGHVLCPNCAADFHCDGQAQGWECPATDCNSVNDGALIRCGRLVEKEPSRRINFDGCSAKTTKIVEVIEQEVVPAGEKALVFTSDDVVKKELAGALAAADVAVFQTTGSDKDAAAIRKFKAARGSAVLLQSLMSSESAGTNLTEANHVLFAAPLHTDTRNYFMYVRQAEGRVVRQGQSRAVRVYHFVTAHTMEVEVLEGRLRHRVRAPMEEEKGRIVLDGRGHKSWARQLLFGTANSEARRNGEPGGEGMVVSPLNPGDRFLPLAGTDDAAPPSGSEEEEDDDEERASARPIFKGQGGTAVLRAWLEAVGEKPAAGVATLPTAAKTPAAGAVRRGALCSFISSAQVDKVLGSQEYEEWRGGPMMDLE</sequence>
<evidence type="ECO:0000256" key="4">
    <source>
        <dbReference type="ARBA" id="ARBA00022741"/>
    </source>
</evidence>
<dbReference type="GO" id="GO:0005524">
    <property type="term" value="F:ATP binding"/>
    <property type="evidence" value="ECO:0007669"/>
    <property type="project" value="UniProtKB-KW"/>
</dbReference>
<dbReference type="Gene3D" id="3.40.50.150">
    <property type="entry name" value="Vaccinia Virus protein VP39"/>
    <property type="match status" value="1"/>
</dbReference>
<evidence type="ECO:0000256" key="3">
    <source>
        <dbReference type="ARBA" id="ARBA00022723"/>
    </source>
</evidence>
<dbReference type="InterPro" id="IPR000330">
    <property type="entry name" value="SNF2_N"/>
</dbReference>
<dbReference type="InterPro" id="IPR050628">
    <property type="entry name" value="SNF2_RAD54_helicase_TF"/>
</dbReference>
<protein>
    <recommendedName>
        <fullName evidence="11">RING-type domain-containing protein</fullName>
    </recommendedName>
</protein>
<feature type="compositionally biased region" description="Basic and acidic residues" evidence="10">
    <location>
        <begin position="15"/>
        <end position="29"/>
    </location>
</feature>
<dbReference type="InterPro" id="IPR038718">
    <property type="entry name" value="SNF2-like_sf"/>
</dbReference>
<accession>A0A9P8VGB1</accession>
<dbReference type="PROSITE" id="PS00518">
    <property type="entry name" value="ZF_RING_1"/>
    <property type="match status" value="1"/>
</dbReference>
<feature type="domain" description="RING-type" evidence="11">
    <location>
        <begin position="2211"/>
        <end position="2253"/>
    </location>
</feature>
<dbReference type="Pfam" id="PF00145">
    <property type="entry name" value="DNA_methylase"/>
    <property type="match status" value="1"/>
</dbReference>
<proteinExistence type="predicted"/>
<dbReference type="InterPro" id="IPR029063">
    <property type="entry name" value="SAM-dependent_MTases_sf"/>
</dbReference>
<dbReference type="GO" id="GO:0006281">
    <property type="term" value="P:DNA repair"/>
    <property type="evidence" value="ECO:0007669"/>
    <property type="project" value="TreeGrafter"/>
</dbReference>
<gene>
    <name evidence="12" type="ORF">F5X68DRAFT_260037</name>
</gene>
<dbReference type="InterPro" id="IPR014001">
    <property type="entry name" value="Helicase_ATP-bd"/>
</dbReference>
<dbReference type="InterPro" id="IPR027417">
    <property type="entry name" value="P-loop_NTPase"/>
</dbReference>
<evidence type="ECO:0000313" key="12">
    <source>
        <dbReference type="EMBL" id="KAH6690636.1"/>
    </source>
</evidence>
<keyword evidence="7" id="KW-0862">Zinc</keyword>
<evidence type="ECO:0000256" key="8">
    <source>
        <dbReference type="ARBA" id="ARBA00022840"/>
    </source>
</evidence>
<evidence type="ECO:0000259" key="11">
    <source>
        <dbReference type="PROSITE" id="PS50089"/>
    </source>
</evidence>
<dbReference type="PROSITE" id="PS50089">
    <property type="entry name" value="ZF_RING_2"/>
    <property type="match status" value="1"/>
</dbReference>
<dbReference type="PANTHER" id="PTHR45626:SF26">
    <property type="entry name" value="FAMILY HELICASE, PUTATIVE (AFU_ORTHOLOGUE AFUA_2G09120)-RELATED"/>
    <property type="match status" value="1"/>
</dbReference>
<evidence type="ECO:0000313" key="13">
    <source>
        <dbReference type="Proteomes" id="UP000770015"/>
    </source>
</evidence>
<keyword evidence="13" id="KW-1185">Reference proteome</keyword>
<keyword evidence="8" id="KW-0067">ATP-binding</keyword>
<dbReference type="Gene3D" id="3.40.50.10810">
    <property type="entry name" value="Tandem AAA-ATPase domain"/>
    <property type="match status" value="1"/>
</dbReference>
<dbReference type="OrthoDB" id="423221at2759"/>
<evidence type="ECO:0000256" key="1">
    <source>
        <dbReference type="ARBA" id="ARBA00022603"/>
    </source>
</evidence>
<dbReference type="SUPFAM" id="SSF52540">
    <property type="entry name" value="P-loop containing nucleoside triphosphate hydrolases"/>
    <property type="match status" value="2"/>
</dbReference>
<keyword evidence="4" id="KW-0547">Nucleotide-binding</keyword>
<dbReference type="Proteomes" id="UP000770015">
    <property type="component" value="Unassembled WGS sequence"/>
</dbReference>
<dbReference type="Gene3D" id="3.40.50.300">
    <property type="entry name" value="P-loop containing nucleotide triphosphate hydrolases"/>
    <property type="match status" value="1"/>
</dbReference>
<evidence type="ECO:0000256" key="9">
    <source>
        <dbReference type="PROSITE-ProRule" id="PRU00175"/>
    </source>
</evidence>